<dbReference type="Gene3D" id="3.30.40.10">
    <property type="entry name" value="Zinc/RING finger domain, C3HC4 (zinc finger)"/>
    <property type="match status" value="1"/>
</dbReference>
<organism evidence="3 4">
    <name type="scientific">Cryphonectria parasitica (strain ATCC 38755 / EP155)</name>
    <dbReference type="NCBI Taxonomy" id="660469"/>
    <lineage>
        <taxon>Eukaryota</taxon>
        <taxon>Fungi</taxon>
        <taxon>Dikarya</taxon>
        <taxon>Ascomycota</taxon>
        <taxon>Pezizomycotina</taxon>
        <taxon>Sordariomycetes</taxon>
        <taxon>Sordariomycetidae</taxon>
        <taxon>Diaporthales</taxon>
        <taxon>Cryphonectriaceae</taxon>
        <taxon>Cryphonectria-Endothia species complex</taxon>
        <taxon>Cryphonectria</taxon>
    </lineage>
</organism>
<keyword evidence="4" id="KW-1185">Reference proteome</keyword>
<dbReference type="RefSeq" id="XP_040781971.1">
    <property type="nucleotide sequence ID" value="XM_040916200.1"/>
</dbReference>
<dbReference type="OrthoDB" id="8062037at2759"/>
<dbReference type="Pfam" id="PF13639">
    <property type="entry name" value="zf-RING_2"/>
    <property type="match status" value="1"/>
</dbReference>
<feature type="domain" description="RING-type" evidence="2">
    <location>
        <begin position="4"/>
        <end position="53"/>
    </location>
</feature>
<dbReference type="PROSITE" id="PS50089">
    <property type="entry name" value="ZF_RING_2"/>
    <property type="match status" value="1"/>
</dbReference>
<protein>
    <recommendedName>
        <fullName evidence="2">RING-type domain-containing protein</fullName>
    </recommendedName>
</protein>
<keyword evidence="1" id="KW-0862">Zinc</keyword>
<dbReference type="GeneID" id="63833329"/>
<feature type="non-terminal residue" evidence="3">
    <location>
        <position position="1"/>
    </location>
</feature>
<accession>A0A9P4YDF6</accession>
<dbReference type="Proteomes" id="UP000803844">
    <property type="component" value="Unassembled WGS sequence"/>
</dbReference>
<dbReference type="InterPro" id="IPR013083">
    <property type="entry name" value="Znf_RING/FYVE/PHD"/>
</dbReference>
<evidence type="ECO:0000259" key="2">
    <source>
        <dbReference type="PROSITE" id="PS50089"/>
    </source>
</evidence>
<evidence type="ECO:0000313" key="4">
    <source>
        <dbReference type="Proteomes" id="UP000803844"/>
    </source>
</evidence>
<dbReference type="EMBL" id="MU032344">
    <property type="protein sequence ID" value="KAF3771010.1"/>
    <property type="molecule type" value="Genomic_DNA"/>
</dbReference>
<dbReference type="SMART" id="SM00184">
    <property type="entry name" value="RING"/>
    <property type="match status" value="1"/>
</dbReference>
<reference evidence="3" key="1">
    <citation type="journal article" date="2020" name="Phytopathology">
        <title>Genome sequence of the chestnut blight fungus Cryphonectria parasitica EP155: A fundamental resource for an archetypical invasive plant pathogen.</title>
        <authorList>
            <person name="Crouch J.A."/>
            <person name="Dawe A."/>
            <person name="Aerts A."/>
            <person name="Barry K."/>
            <person name="Churchill A.C.L."/>
            <person name="Grimwood J."/>
            <person name="Hillman B."/>
            <person name="Milgroom M.G."/>
            <person name="Pangilinan J."/>
            <person name="Smith M."/>
            <person name="Salamov A."/>
            <person name="Schmutz J."/>
            <person name="Yadav J."/>
            <person name="Grigoriev I.V."/>
            <person name="Nuss D."/>
        </authorList>
    </citation>
    <scope>NUCLEOTIDE SEQUENCE</scope>
    <source>
        <strain evidence="3">EP155</strain>
    </source>
</reference>
<gene>
    <name evidence="3" type="ORF">M406DRAFT_243174</name>
</gene>
<dbReference type="GO" id="GO:0008270">
    <property type="term" value="F:zinc ion binding"/>
    <property type="evidence" value="ECO:0007669"/>
    <property type="project" value="UniProtKB-KW"/>
</dbReference>
<keyword evidence="1" id="KW-0863">Zinc-finger</keyword>
<dbReference type="AlphaFoldDB" id="A0A9P4YDF6"/>
<comment type="caution">
    <text evidence="3">The sequence shown here is derived from an EMBL/GenBank/DDBJ whole genome shotgun (WGS) entry which is preliminary data.</text>
</comment>
<sequence>DPTCPICAVDVGTRSPEGIKEGYAVTPCGHVFGSVCIKRYLAITDKPMCPVCRADLFHACQHPVLPSLYDPKKSRLSRDEAAAKAFPDEPRYSDCSFCRHRKIKYARRMRRQEV</sequence>
<proteinExistence type="predicted"/>
<name>A0A9P4YDF6_CRYP1</name>
<dbReference type="InterPro" id="IPR001841">
    <property type="entry name" value="Znf_RING"/>
</dbReference>
<keyword evidence="1" id="KW-0479">Metal-binding</keyword>
<evidence type="ECO:0000313" key="3">
    <source>
        <dbReference type="EMBL" id="KAF3771010.1"/>
    </source>
</evidence>
<dbReference type="SUPFAM" id="SSF57850">
    <property type="entry name" value="RING/U-box"/>
    <property type="match status" value="1"/>
</dbReference>
<feature type="non-terminal residue" evidence="3">
    <location>
        <position position="114"/>
    </location>
</feature>
<evidence type="ECO:0000256" key="1">
    <source>
        <dbReference type="PROSITE-ProRule" id="PRU00175"/>
    </source>
</evidence>